<dbReference type="InterPro" id="IPR002312">
    <property type="entry name" value="Asp/Asn-tRNA-synth_IIb"/>
</dbReference>
<comment type="similarity">
    <text evidence="1 7">Belongs to the class-II aminoacyl-tRNA synthetase family. Type 1 subfamily.</text>
</comment>
<feature type="region of interest" description="Aspartate" evidence="7">
    <location>
        <begin position="203"/>
        <end position="206"/>
    </location>
</feature>
<dbReference type="CDD" id="cd04317">
    <property type="entry name" value="EcAspRS_like_N"/>
    <property type="match status" value="1"/>
</dbReference>
<dbReference type="GO" id="GO:0003676">
    <property type="term" value="F:nucleic acid binding"/>
    <property type="evidence" value="ECO:0007669"/>
    <property type="project" value="InterPro"/>
</dbReference>
<keyword evidence="3 7" id="KW-0547">Nucleotide-binding</keyword>
<dbReference type="Proteomes" id="UP000264006">
    <property type="component" value="Chromosome"/>
</dbReference>
<dbReference type="GO" id="GO:0005524">
    <property type="term" value="F:ATP binding"/>
    <property type="evidence" value="ECO:0007669"/>
    <property type="project" value="UniProtKB-UniRule"/>
</dbReference>
<dbReference type="SUPFAM" id="SSF55681">
    <property type="entry name" value="Class II aaRS and biotin synthetases"/>
    <property type="match status" value="1"/>
</dbReference>
<evidence type="ECO:0000256" key="3">
    <source>
        <dbReference type="ARBA" id="ARBA00022741"/>
    </source>
</evidence>
<dbReference type="InterPro" id="IPR047090">
    <property type="entry name" value="AspRS_core"/>
</dbReference>
<dbReference type="InterPro" id="IPR012340">
    <property type="entry name" value="NA-bd_OB-fold"/>
</dbReference>
<sequence>MNAHGSMRSHGAGTIRASDDGQEVVLAGWVARRRDHGGVAFLDLRDRSGVCQVVADPTAGEALQAVHDVRNEYVVRVTGTVRTRPEGQANEKLATGEVEVFASAVEVLSAADTPPFPIEDGIETDEGVRLTHRYVDLRRDELATRIRARAQVTSIMRRVMERHGFLDIETPILTRSTPEGARDFLVPSRLQPRSFYALPQSPQLFKQLLMVSGFERYYQIARCFRDEDLRADRQPEFTQLDVEASFVDEEDIYGVCEELMVELWNDVLGQELAVPFPRMAYEEAMRRFGSDKPDLRYAMELVDLDAVLADTGVGVFKGVLDGGGSVVAVCLPGGGELTRKEFDGWIDFAKKRGAKGLAWGVVEADGALRSPLSKFMSEGEIAEILEACDANEGDAIFFGAGETQFARELMGALRVALAHDRGMVPEGEWRFVWVTDWPMFEWDEDAKRWDALHHPFTAPAAEAADTFADDPGPALARAYDLALNGTELGGGSMRIHDRGMQEKVFELLGISKEDAEERFGFLLRGLSYGAPPHGGIAFGLDRIVMLMTGATSLRDVIPFPKTQSGGDPMTEAPAGIDTEQLTELGLRILPPPVKG</sequence>
<dbReference type="EMBL" id="CP031165">
    <property type="protein sequence ID" value="AXV06400.1"/>
    <property type="molecule type" value="Genomic_DNA"/>
</dbReference>
<dbReference type="GO" id="GO:0004815">
    <property type="term" value="F:aspartate-tRNA ligase activity"/>
    <property type="evidence" value="ECO:0007669"/>
    <property type="project" value="UniProtKB-UniRule"/>
</dbReference>
<evidence type="ECO:0000313" key="9">
    <source>
        <dbReference type="EMBL" id="AXV06400.1"/>
    </source>
</evidence>
<dbReference type="InterPro" id="IPR047089">
    <property type="entry name" value="Asp-tRNA-ligase_1_N"/>
</dbReference>
<dbReference type="PANTHER" id="PTHR22594">
    <property type="entry name" value="ASPARTYL/LYSYL-TRNA SYNTHETASE"/>
    <property type="match status" value="1"/>
</dbReference>
<dbReference type="Gene3D" id="2.40.50.140">
    <property type="entry name" value="Nucleic acid-binding proteins"/>
    <property type="match status" value="1"/>
</dbReference>
<evidence type="ECO:0000256" key="6">
    <source>
        <dbReference type="ARBA" id="ARBA00023146"/>
    </source>
</evidence>
<feature type="domain" description="Aminoacyl-transfer RNA synthetases class-II family profile" evidence="8">
    <location>
        <begin position="146"/>
        <end position="558"/>
    </location>
</feature>
<dbReference type="Gene3D" id="3.30.930.10">
    <property type="entry name" value="Bira Bifunctional Protein, Domain 2"/>
    <property type="match status" value="1"/>
</dbReference>
<evidence type="ECO:0000259" key="8">
    <source>
        <dbReference type="PROSITE" id="PS50862"/>
    </source>
</evidence>
<evidence type="ECO:0000256" key="1">
    <source>
        <dbReference type="ARBA" id="ARBA00006303"/>
    </source>
</evidence>
<reference evidence="9 10" key="1">
    <citation type="submission" date="2018-09" db="EMBL/GenBank/DDBJ databases">
        <title>Complete genome sequence of Euzebya sp. DY32-46 isolated from seawater of Pacific Ocean.</title>
        <authorList>
            <person name="Xu L."/>
            <person name="Wu Y.-H."/>
            <person name="Xu X.-W."/>
        </authorList>
    </citation>
    <scope>NUCLEOTIDE SEQUENCE [LARGE SCALE GENOMIC DNA]</scope>
    <source>
        <strain evidence="9 10">DY32-46</strain>
    </source>
</reference>
<dbReference type="InterPro" id="IPR004364">
    <property type="entry name" value="Aa-tRNA-synt_II"/>
</dbReference>
<dbReference type="PANTHER" id="PTHR22594:SF5">
    <property type="entry name" value="ASPARTATE--TRNA LIGASE, MITOCHONDRIAL"/>
    <property type="match status" value="1"/>
</dbReference>
<dbReference type="InterPro" id="IPR045864">
    <property type="entry name" value="aa-tRNA-synth_II/BPL/LPL"/>
</dbReference>
<dbReference type="KEGG" id="euz:DVS28_a1709"/>
<accession>A0A346XW03</accession>
<feature type="binding site" evidence="7">
    <location>
        <begin position="539"/>
        <end position="542"/>
    </location>
    <ligand>
        <name>ATP</name>
        <dbReference type="ChEBI" id="CHEBI:30616"/>
    </ligand>
</feature>
<feature type="site" description="Important for tRNA non-discrimination" evidence="7">
    <location>
        <position position="36"/>
    </location>
</feature>
<dbReference type="SUPFAM" id="SSF55261">
    <property type="entry name" value="GAD domain-like"/>
    <property type="match status" value="1"/>
</dbReference>
<keyword evidence="2 7" id="KW-0436">Ligase</keyword>
<dbReference type="GO" id="GO:0006422">
    <property type="term" value="P:aspartyl-tRNA aminoacylation"/>
    <property type="evidence" value="ECO:0007669"/>
    <property type="project" value="UniProtKB-UniRule"/>
</dbReference>
<dbReference type="NCBIfam" id="NF001750">
    <property type="entry name" value="PRK00476.1"/>
    <property type="match status" value="1"/>
</dbReference>
<gene>
    <name evidence="7" type="primary">aspS</name>
    <name evidence="9" type="ORF">DVS28_a1709</name>
</gene>
<dbReference type="InterPro" id="IPR006195">
    <property type="entry name" value="aa-tRNA-synth_II"/>
</dbReference>
<dbReference type="Pfam" id="PF02938">
    <property type="entry name" value="GAD"/>
    <property type="match status" value="1"/>
</dbReference>
<feature type="binding site" evidence="7">
    <location>
        <position position="487"/>
    </location>
    <ligand>
        <name>ATP</name>
        <dbReference type="ChEBI" id="CHEBI:30616"/>
    </ligand>
</feature>
<dbReference type="AlphaFoldDB" id="A0A346XW03"/>
<evidence type="ECO:0000256" key="7">
    <source>
        <dbReference type="HAMAP-Rule" id="MF_00044"/>
    </source>
</evidence>
<dbReference type="EC" id="6.1.1.23" evidence="7"/>
<keyword evidence="7" id="KW-0963">Cytoplasm</keyword>
<dbReference type="SUPFAM" id="SSF50249">
    <property type="entry name" value="Nucleic acid-binding proteins"/>
    <property type="match status" value="1"/>
</dbReference>
<dbReference type="CDD" id="cd00777">
    <property type="entry name" value="AspRS_core"/>
    <property type="match status" value="1"/>
</dbReference>
<feature type="binding site" evidence="7">
    <location>
        <position position="453"/>
    </location>
    <ligand>
        <name>L-aspartate</name>
        <dbReference type="ChEBI" id="CHEBI:29991"/>
    </ligand>
</feature>
<evidence type="ECO:0000256" key="4">
    <source>
        <dbReference type="ARBA" id="ARBA00022840"/>
    </source>
</evidence>
<organism evidence="9 10">
    <name type="scientific">Euzebya pacifica</name>
    <dbReference type="NCBI Taxonomy" id="1608957"/>
    <lineage>
        <taxon>Bacteria</taxon>
        <taxon>Bacillati</taxon>
        <taxon>Actinomycetota</taxon>
        <taxon>Nitriliruptoria</taxon>
        <taxon>Euzebyales</taxon>
    </lineage>
</organism>
<dbReference type="HAMAP" id="MF_00044">
    <property type="entry name" value="Asp_tRNA_synth_type1"/>
    <property type="match status" value="1"/>
</dbReference>
<dbReference type="NCBIfam" id="TIGR00459">
    <property type="entry name" value="aspS_bact"/>
    <property type="match status" value="1"/>
</dbReference>
<dbReference type="InterPro" id="IPR004524">
    <property type="entry name" value="Asp-tRNA-ligase_1"/>
</dbReference>
<feature type="site" description="Important for tRNA non-discrimination" evidence="7">
    <location>
        <position position="87"/>
    </location>
</feature>
<dbReference type="InterPro" id="IPR004115">
    <property type="entry name" value="GAD-like_sf"/>
</dbReference>
<name>A0A346XW03_9ACTN</name>
<feature type="binding site" evidence="7">
    <location>
        <position position="494"/>
    </location>
    <ligand>
        <name>L-aspartate</name>
        <dbReference type="ChEBI" id="CHEBI:29991"/>
    </ligand>
</feature>
<dbReference type="Pfam" id="PF01336">
    <property type="entry name" value="tRNA_anti-codon"/>
    <property type="match status" value="1"/>
</dbReference>
<dbReference type="Pfam" id="PF00152">
    <property type="entry name" value="tRNA-synt_2"/>
    <property type="match status" value="1"/>
</dbReference>
<dbReference type="Gene3D" id="3.30.1360.30">
    <property type="entry name" value="GAD-like domain"/>
    <property type="match status" value="1"/>
</dbReference>
<keyword evidence="10" id="KW-1185">Reference proteome</keyword>
<feature type="binding site" evidence="7">
    <location>
        <position position="234"/>
    </location>
    <ligand>
        <name>ATP</name>
        <dbReference type="ChEBI" id="CHEBI:30616"/>
    </ligand>
</feature>
<proteinExistence type="inferred from homology"/>
<comment type="subcellular location">
    <subcellularLocation>
        <location evidence="7">Cytoplasm</location>
    </subcellularLocation>
</comment>
<dbReference type="InterPro" id="IPR004365">
    <property type="entry name" value="NA-bd_OB_tRNA"/>
</dbReference>
<dbReference type="GO" id="GO:0050560">
    <property type="term" value="F:aspartate-tRNA(Asn) ligase activity"/>
    <property type="evidence" value="ECO:0007669"/>
    <property type="project" value="UniProtKB-EC"/>
</dbReference>
<dbReference type="GO" id="GO:0005737">
    <property type="term" value="C:cytoplasm"/>
    <property type="evidence" value="ECO:0007669"/>
    <property type="project" value="UniProtKB-SubCell"/>
</dbReference>
<evidence type="ECO:0000256" key="5">
    <source>
        <dbReference type="ARBA" id="ARBA00022917"/>
    </source>
</evidence>
<comment type="function">
    <text evidence="7">Aspartyl-tRNA synthetase with relaxed tRNA specificity since it is able to aspartylate not only its cognate tRNA(Asp) but also tRNA(Asn). Reaction proceeds in two steps: L-aspartate is first activated by ATP to form Asp-AMP and then transferred to the acceptor end of tRNA(Asp/Asn).</text>
</comment>
<feature type="binding site" evidence="7">
    <location>
        <position position="179"/>
    </location>
    <ligand>
        <name>L-aspartate</name>
        <dbReference type="ChEBI" id="CHEBI:29991"/>
    </ligand>
</feature>
<comment type="subunit">
    <text evidence="7">Homodimer.</text>
</comment>
<dbReference type="InterPro" id="IPR029351">
    <property type="entry name" value="GAD_dom"/>
</dbReference>
<keyword evidence="6 7" id="KW-0030">Aminoacyl-tRNA synthetase</keyword>
<dbReference type="PRINTS" id="PR01042">
    <property type="entry name" value="TRNASYNTHASP"/>
</dbReference>
<feature type="binding site" evidence="7">
    <location>
        <position position="225"/>
    </location>
    <ligand>
        <name>L-aspartate</name>
        <dbReference type="ChEBI" id="CHEBI:29991"/>
    </ligand>
</feature>
<comment type="catalytic activity">
    <reaction evidence="7">
        <text>tRNA(Asx) + L-aspartate + ATP = L-aspartyl-tRNA(Asx) + AMP + diphosphate</text>
        <dbReference type="Rhea" id="RHEA:18349"/>
        <dbReference type="Rhea" id="RHEA-COMP:9710"/>
        <dbReference type="Rhea" id="RHEA-COMP:9711"/>
        <dbReference type="ChEBI" id="CHEBI:29991"/>
        <dbReference type="ChEBI" id="CHEBI:30616"/>
        <dbReference type="ChEBI" id="CHEBI:33019"/>
        <dbReference type="ChEBI" id="CHEBI:78442"/>
        <dbReference type="ChEBI" id="CHEBI:78516"/>
        <dbReference type="ChEBI" id="CHEBI:456215"/>
        <dbReference type="EC" id="6.1.1.23"/>
    </reaction>
</comment>
<dbReference type="PROSITE" id="PS50862">
    <property type="entry name" value="AA_TRNA_LIGASE_II"/>
    <property type="match status" value="1"/>
</dbReference>
<keyword evidence="5 7" id="KW-0648">Protein biosynthesis</keyword>
<protein>
    <recommendedName>
        <fullName evidence="7">Aspartate--tRNA(Asp/Asn) ligase</fullName>
        <ecNumber evidence="7">6.1.1.23</ecNumber>
    </recommendedName>
    <alternativeName>
        <fullName evidence="7">Aspartyl-tRNA synthetase</fullName>
        <shortName evidence="7">AspRS</shortName>
    </alternativeName>
    <alternativeName>
        <fullName evidence="7">Non-discriminating aspartyl-tRNA synthetase</fullName>
        <shortName evidence="7">ND-AspRS</shortName>
    </alternativeName>
</protein>
<evidence type="ECO:0000313" key="10">
    <source>
        <dbReference type="Proteomes" id="UP000264006"/>
    </source>
</evidence>
<evidence type="ECO:0000256" key="2">
    <source>
        <dbReference type="ARBA" id="ARBA00022598"/>
    </source>
</evidence>
<feature type="binding site" evidence="7">
    <location>
        <begin position="225"/>
        <end position="227"/>
    </location>
    <ligand>
        <name>ATP</name>
        <dbReference type="ChEBI" id="CHEBI:30616"/>
    </ligand>
</feature>
<keyword evidence="4 7" id="KW-0067">ATP-binding</keyword>